<accession>A0A1H2US59</accession>
<evidence type="ECO:0000256" key="3">
    <source>
        <dbReference type="ARBA" id="ARBA00023239"/>
    </source>
</evidence>
<evidence type="ECO:0000256" key="8">
    <source>
        <dbReference type="ARBA" id="ARBA00048742"/>
    </source>
</evidence>
<evidence type="ECO:0000256" key="4">
    <source>
        <dbReference type="ARBA" id="ARBA00035117"/>
    </source>
</evidence>
<dbReference type="OrthoDB" id="510402at2"/>
<proteinExistence type="inferred from homology"/>
<dbReference type="GO" id="GO:0006631">
    <property type="term" value="P:fatty acid metabolic process"/>
    <property type="evidence" value="ECO:0007669"/>
    <property type="project" value="UniProtKB-KW"/>
</dbReference>
<comment type="catalytic activity">
    <reaction evidence="8">
        <text>a (3R)-3-[(carboxymethyl)amino]fatty acid + holo-[ACP] + H(+) = a (2E)-enoyl-[ACP] + glycine + H2O</text>
        <dbReference type="Rhea" id="RHEA:74923"/>
        <dbReference type="Rhea" id="RHEA-COMP:9685"/>
        <dbReference type="Rhea" id="RHEA-COMP:9925"/>
        <dbReference type="ChEBI" id="CHEBI:15377"/>
        <dbReference type="ChEBI" id="CHEBI:15378"/>
        <dbReference type="ChEBI" id="CHEBI:57305"/>
        <dbReference type="ChEBI" id="CHEBI:64479"/>
        <dbReference type="ChEBI" id="CHEBI:78784"/>
        <dbReference type="ChEBI" id="CHEBI:193080"/>
        <dbReference type="EC" id="4.3.2.11"/>
    </reaction>
    <physiologicalReaction direction="right-to-left" evidence="8">
        <dbReference type="Rhea" id="RHEA:74925"/>
    </physiologicalReaction>
</comment>
<dbReference type="EC" id="4.3.2.11" evidence="5"/>
<name>A0A1H2US59_9PSEU</name>
<dbReference type="InterPro" id="IPR022598">
    <property type="entry name" value="FcoT_ThioEstase"/>
</dbReference>
<dbReference type="GO" id="GO:0016829">
    <property type="term" value="F:lyase activity"/>
    <property type="evidence" value="ECO:0007669"/>
    <property type="project" value="UniProtKB-KW"/>
</dbReference>
<evidence type="ECO:0000256" key="6">
    <source>
        <dbReference type="ARBA" id="ARBA00035169"/>
    </source>
</evidence>
<keyword evidence="3" id="KW-0456">Lyase</keyword>
<evidence type="ECO:0000313" key="10">
    <source>
        <dbReference type="Proteomes" id="UP000199529"/>
    </source>
</evidence>
<dbReference type="STRING" id="418495.SAMN05216215_100471"/>
<dbReference type="RefSeq" id="WP_093261903.1">
    <property type="nucleotide sequence ID" value="NZ_FNOK01000004.1"/>
</dbReference>
<dbReference type="InterPro" id="IPR043064">
    <property type="entry name" value="FcoT_ThioEstase_Rv0098-like_sf"/>
</dbReference>
<evidence type="ECO:0000313" key="9">
    <source>
        <dbReference type="EMBL" id="SDW58957.1"/>
    </source>
</evidence>
<dbReference type="Pfam" id="PF10862">
    <property type="entry name" value="FcoT"/>
    <property type="match status" value="1"/>
</dbReference>
<dbReference type="Gene3D" id="3.10.129.30">
    <property type="entry name" value="Rv0098, thioesterase-like hot dog domain"/>
    <property type="match status" value="1"/>
</dbReference>
<reference evidence="10" key="1">
    <citation type="submission" date="2016-10" db="EMBL/GenBank/DDBJ databases">
        <authorList>
            <person name="Varghese N."/>
            <person name="Submissions S."/>
        </authorList>
    </citation>
    <scope>NUCLEOTIDE SEQUENCE [LARGE SCALE GENOMIC DNA]</scope>
    <source>
        <strain evidence="10">CGMCC 4.3530</strain>
    </source>
</reference>
<dbReference type="EMBL" id="FNOK01000004">
    <property type="protein sequence ID" value="SDW58957.1"/>
    <property type="molecule type" value="Genomic_DNA"/>
</dbReference>
<evidence type="ECO:0000256" key="7">
    <source>
        <dbReference type="ARBA" id="ARBA00035448"/>
    </source>
</evidence>
<comment type="similarity">
    <text evidence="4">Belongs to the FcoT family.</text>
</comment>
<dbReference type="AlphaFoldDB" id="A0A1H2US59"/>
<dbReference type="Proteomes" id="UP000199529">
    <property type="component" value="Unassembled WGS sequence"/>
</dbReference>
<keyword evidence="1" id="KW-0276">Fatty acid metabolism</keyword>
<evidence type="ECO:0000256" key="5">
    <source>
        <dbReference type="ARBA" id="ARBA00035127"/>
    </source>
</evidence>
<sequence length="172" mass="19413">MATTSHASDATLLRQVLRPYKPHCKYLKSATVTSGEALPSARCEFAIPESCYIDDTGHLNAVEVNICYNQMLYYTIAASVQWGLLEEFRGWTMSDYWKHQLPDILIARFASKFRSPIDPRRFEGEIDFLSVLRRSPGGSPPMLVANTAYRYWDAEGGRCNGEVTITVLNLPD</sequence>
<organism evidence="9 10">
    <name type="scientific">Saccharopolyspora shandongensis</name>
    <dbReference type="NCBI Taxonomy" id="418495"/>
    <lineage>
        <taxon>Bacteria</taxon>
        <taxon>Bacillati</taxon>
        <taxon>Actinomycetota</taxon>
        <taxon>Actinomycetes</taxon>
        <taxon>Pseudonocardiales</taxon>
        <taxon>Pseudonocardiaceae</taxon>
        <taxon>Saccharopolyspora</taxon>
    </lineage>
</organism>
<keyword evidence="10" id="KW-1185">Reference proteome</keyword>
<evidence type="ECO:0000256" key="2">
    <source>
        <dbReference type="ARBA" id="ARBA00023098"/>
    </source>
</evidence>
<keyword evidence="2" id="KW-0443">Lipid metabolism</keyword>
<gene>
    <name evidence="9" type="ORF">SAMN05216215_100471</name>
</gene>
<evidence type="ECO:0000256" key="1">
    <source>
        <dbReference type="ARBA" id="ARBA00022832"/>
    </source>
</evidence>
<protein>
    <recommendedName>
        <fullName evidence="6">(2E)-enoyl-[ACP] glycyltransferase</fullName>
        <ecNumber evidence="5">4.3.2.11</ecNumber>
    </recommendedName>
    <alternativeName>
        <fullName evidence="7">(2E)-unsaturated fatty acyl-[ACP] glycyltransferase</fullName>
    </alternativeName>
</protein>